<dbReference type="GO" id="GO:0004180">
    <property type="term" value="F:carboxypeptidase activity"/>
    <property type="evidence" value="ECO:0007669"/>
    <property type="project" value="UniProtKB-KW"/>
</dbReference>
<sequence length="224" mass="24832">MSEIHDDPRGRKRPLEEEVPEQPPQPEQEVPPPLVKRQRVIRVARTPRRGTSSNLVDTPRRWIEVELFDLDGVPLGNRPVEVSWTLDSEEPAPAPIQLTLNAFGCAHVDLSHLPEEVTHVTVKFPGTDVNDLLELRQSAQPHCGGAYAMGPGTAWIELERLDEDGRPIPRAPYRLTPAGASQPLLGRLDDNGRARINGLPPGPCEVEFPDTDGRDLLTLLATRE</sequence>
<dbReference type="RefSeq" id="WP_169351676.1">
    <property type="nucleotide sequence ID" value="NZ_JABBJJ010000436.1"/>
</dbReference>
<comment type="caution">
    <text evidence="2">The sequence shown here is derived from an EMBL/GenBank/DDBJ whole genome shotgun (WGS) entry which is preliminary data.</text>
</comment>
<feature type="compositionally biased region" description="Pro residues" evidence="1">
    <location>
        <begin position="21"/>
        <end position="34"/>
    </location>
</feature>
<reference evidence="2 3" key="1">
    <citation type="submission" date="2020-04" db="EMBL/GenBank/DDBJ databases">
        <title>Draft genome of Pyxidicoccus fallax type strain.</title>
        <authorList>
            <person name="Whitworth D.E."/>
        </authorList>
    </citation>
    <scope>NUCLEOTIDE SEQUENCE [LARGE SCALE GENOMIC DNA]</scope>
    <source>
        <strain evidence="2 3">DSM 14698</strain>
    </source>
</reference>
<dbReference type="EMBL" id="JABBJJ010000436">
    <property type="protein sequence ID" value="NMO22543.1"/>
    <property type="molecule type" value="Genomic_DNA"/>
</dbReference>
<organism evidence="2 3">
    <name type="scientific">Pyxidicoccus fallax</name>
    <dbReference type="NCBI Taxonomy" id="394095"/>
    <lineage>
        <taxon>Bacteria</taxon>
        <taxon>Pseudomonadati</taxon>
        <taxon>Myxococcota</taxon>
        <taxon>Myxococcia</taxon>
        <taxon>Myxococcales</taxon>
        <taxon>Cystobacterineae</taxon>
        <taxon>Myxococcaceae</taxon>
        <taxon>Pyxidicoccus</taxon>
    </lineage>
</organism>
<dbReference type="Proteomes" id="UP000518300">
    <property type="component" value="Unassembled WGS sequence"/>
</dbReference>
<gene>
    <name evidence="2" type="ORF">HG543_47950</name>
</gene>
<feature type="region of interest" description="Disordered" evidence="1">
    <location>
        <begin position="1"/>
        <end position="37"/>
    </location>
</feature>
<evidence type="ECO:0000313" key="3">
    <source>
        <dbReference type="Proteomes" id="UP000518300"/>
    </source>
</evidence>
<dbReference type="AlphaFoldDB" id="A0A848LYX9"/>
<accession>A0A848LYX9</accession>
<evidence type="ECO:0000313" key="2">
    <source>
        <dbReference type="EMBL" id="NMO22543.1"/>
    </source>
</evidence>
<proteinExistence type="predicted"/>
<protein>
    <submittedName>
        <fullName evidence="2">Carboxypeptidase regulatory-like domain-containing protein</fullName>
    </submittedName>
</protein>
<keyword evidence="2" id="KW-0378">Hydrolase</keyword>
<keyword evidence="2" id="KW-0121">Carboxypeptidase</keyword>
<keyword evidence="2" id="KW-0645">Protease</keyword>
<name>A0A848LYX9_9BACT</name>
<keyword evidence="3" id="KW-1185">Reference proteome</keyword>
<evidence type="ECO:0000256" key="1">
    <source>
        <dbReference type="SAM" id="MobiDB-lite"/>
    </source>
</evidence>
<feature type="compositionally biased region" description="Basic and acidic residues" evidence="1">
    <location>
        <begin position="1"/>
        <end position="16"/>
    </location>
</feature>